<dbReference type="PROSITE" id="PS50082">
    <property type="entry name" value="WD_REPEATS_2"/>
    <property type="match status" value="1"/>
</dbReference>
<dbReference type="PROSITE" id="PS50294">
    <property type="entry name" value="WD_REPEATS_REGION"/>
    <property type="match status" value="1"/>
</dbReference>
<dbReference type="EMBL" id="BLLF01001369">
    <property type="protein sequence ID" value="GFH18857.1"/>
    <property type="molecule type" value="Genomic_DNA"/>
</dbReference>
<dbReference type="Pfam" id="PF00400">
    <property type="entry name" value="WD40"/>
    <property type="match status" value="1"/>
</dbReference>
<proteinExistence type="predicted"/>
<evidence type="ECO:0000256" key="1">
    <source>
        <dbReference type="ARBA" id="ARBA00022574"/>
    </source>
</evidence>
<dbReference type="InterPro" id="IPR015943">
    <property type="entry name" value="WD40/YVTN_repeat-like_dom_sf"/>
</dbReference>
<sequence length="63" mass="6876">VSFTPSGDTLLSGSDDRRIIAWNWAAGTQRYSFKPGHRNNIFQAQALPHTGERTIVSCAADGQ</sequence>
<dbReference type="InterPro" id="IPR045151">
    <property type="entry name" value="DCAF8"/>
</dbReference>
<comment type="caution">
    <text evidence="4">The sequence shown here is derived from an EMBL/GenBank/DDBJ whole genome shotgun (WGS) entry which is preliminary data.</text>
</comment>
<dbReference type="GO" id="GO:0080008">
    <property type="term" value="C:Cul4-RING E3 ubiquitin ligase complex"/>
    <property type="evidence" value="ECO:0007669"/>
    <property type="project" value="TreeGrafter"/>
</dbReference>
<name>A0A699Z875_HAELA</name>
<protein>
    <submittedName>
        <fullName evidence="4">WD_REPEATS_REGION domain-containing protein</fullName>
    </submittedName>
</protein>
<evidence type="ECO:0000313" key="4">
    <source>
        <dbReference type="EMBL" id="GFH18857.1"/>
    </source>
</evidence>
<dbReference type="Gene3D" id="2.130.10.10">
    <property type="entry name" value="YVTN repeat-like/Quinoprotein amine dehydrogenase"/>
    <property type="match status" value="1"/>
</dbReference>
<dbReference type="GO" id="GO:0005737">
    <property type="term" value="C:cytoplasm"/>
    <property type="evidence" value="ECO:0007669"/>
    <property type="project" value="TreeGrafter"/>
</dbReference>
<evidence type="ECO:0000256" key="2">
    <source>
        <dbReference type="ARBA" id="ARBA00022737"/>
    </source>
</evidence>
<dbReference type="AlphaFoldDB" id="A0A699Z875"/>
<dbReference type="PANTHER" id="PTHR15574">
    <property type="entry name" value="WD REPEAT DOMAIN-CONTAINING FAMILY"/>
    <property type="match status" value="1"/>
</dbReference>
<accession>A0A699Z875</accession>
<feature type="repeat" description="WD" evidence="3">
    <location>
        <begin position="1"/>
        <end position="32"/>
    </location>
</feature>
<keyword evidence="1 3" id="KW-0853">WD repeat</keyword>
<dbReference type="InterPro" id="IPR001680">
    <property type="entry name" value="WD40_rpt"/>
</dbReference>
<evidence type="ECO:0000313" key="5">
    <source>
        <dbReference type="Proteomes" id="UP000485058"/>
    </source>
</evidence>
<dbReference type="PANTHER" id="PTHR15574:SF21">
    <property type="entry name" value="DDB1- AND CUL4-ASSOCIATED FACTOR 8"/>
    <property type="match status" value="1"/>
</dbReference>
<organism evidence="4 5">
    <name type="scientific">Haematococcus lacustris</name>
    <name type="common">Green alga</name>
    <name type="synonym">Haematococcus pluvialis</name>
    <dbReference type="NCBI Taxonomy" id="44745"/>
    <lineage>
        <taxon>Eukaryota</taxon>
        <taxon>Viridiplantae</taxon>
        <taxon>Chlorophyta</taxon>
        <taxon>core chlorophytes</taxon>
        <taxon>Chlorophyceae</taxon>
        <taxon>CS clade</taxon>
        <taxon>Chlamydomonadales</taxon>
        <taxon>Haematococcaceae</taxon>
        <taxon>Haematococcus</taxon>
    </lineage>
</organism>
<feature type="non-terminal residue" evidence="4">
    <location>
        <position position="63"/>
    </location>
</feature>
<dbReference type="Proteomes" id="UP000485058">
    <property type="component" value="Unassembled WGS sequence"/>
</dbReference>
<keyword evidence="5" id="KW-1185">Reference proteome</keyword>
<keyword evidence="2" id="KW-0677">Repeat</keyword>
<evidence type="ECO:0000256" key="3">
    <source>
        <dbReference type="PROSITE-ProRule" id="PRU00221"/>
    </source>
</evidence>
<gene>
    <name evidence="4" type="ORF">HaLaN_15725</name>
</gene>
<feature type="non-terminal residue" evidence="4">
    <location>
        <position position="1"/>
    </location>
</feature>
<dbReference type="InterPro" id="IPR036322">
    <property type="entry name" value="WD40_repeat_dom_sf"/>
</dbReference>
<dbReference type="SUPFAM" id="SSF50978">
    <property type="entry name" value="WD40 repeat-like"/>
    <property type="match status" value="1"/>
</dbReference>
<reference evidence="4 5" key="1">
    <citation type="submission" date="2020-02" db="EMBL/GenBank/DDBJ databases">
        <title>Draft genome sequence of Haematococcus lacustris strain NIES-144.</title>
        <authorList>
            <person name="Morimoto D."/>
            <person name="Nakagawa S."/>
            <person name="Yoshida T."/>
            <person name="Sawayama S."/>
        </authorList>
    </citation>
    <scope>NUCLEOTIDE SEQUENCE [LARGE SCALE GENOMIC DNA]</scope>
    <source>
        <strain evidence="4 5">NIES-144</strain>
    </source>
</reference>